<evidence type="ECO:0000256" key="3">
    <source>
        <dbReference type="ARBA" id="ARBA00023027"/>
    </source>
</evidence>
<dbReference type="PANTHER" id="PTHR42986:SF1">
    <property type="entry name" value="BENZALDEHYDE DEHYDROGENASE YFMT"/>
    <property type="match status" value="1"/>
</dbReference>
<evidence type="ECO:0000256" key="5">
    <source>
        <dbReference type="RuleBase" id="RU003345"/>
    </source>
</evidence>
<dbReference type="Gene3D" id="3.40.309.10">
    <property type="entry name" value="Aldehyde Dehydrogenase, Chain A, domain 2"/>
    <property type="match status" value="1"/>
</dbReference>
<dbReference type="EMBL" id="AP018560">
    <property type="protein sequence ID" value="BBD79555.1"/>
    <property type="molecule type" value="Genomic_DNA"/>
</dbReference>
<dbReference type="Gene3D" id="3.40.605.10">
    <property type="entry name" value="Aldehyde Dehydrogenase, Chain A, domain 1"/>
    <property type="match status" value="1"/>
</dbReference>
<dbReference type="InterPro" id="IPR029510">
    <property type="entry name" value="Ald_DH_CS_GLU"/>
</dbReference>
<dbReference type="PROSITE" id="PS00687">
    <property type="entry name" value="ALDEHYDE_DEHYDR_GLU"/>
    <property type="match status" value="1"/>
</dbReference>
<dbReference type="AlphaFoldDB" id="A0A2Z6E3B9"/>
<evidence type="ECO:0000313" key="8">
    <source>
        <dbReference type="Proteomes" id="UP000270530"/>
    </source>
</evidence>
<dbReference type="InterPro" id="IPR016160">
    <property type="entry name" value="Ald_DH_CS_CYS"/>
</dbReference>
<organism evidence="7 8">
    <name type="scientific">Aerosticca soli</name>
    <dbReference type="NCBI Taxonomy" id="2010829"/>
    <lineage>
        <taxon>Bacteria</taxon>
        <taxon>Pseudomonadati</taxon>
        <taxon>Pseudomonadota</taxon>
        <taxon>Gammaproteobacteria</taxon>
        <taxon>Lysobacterales</taxon>
        <taxon>Rhodanobacteraceae</taxon>
        <taxon>Aerosticca</taxon>
    </lineage>
</organism>
<evidence type="ECO:0000256" key="2">
    <source>
        <dbReference type="ARBA" id="ARBA00023002"/>
    </source>
</evidence>
<dbReference type="InterPro" id="IPR016163">
    <property type="entry name" value="Ald_DH_C"/>
</dbReference>
<dbReference type="FunFam" id="3.40.309.10:FF:000009">
    <property type="entry name" value="Aldehyde dehydrogenase A"/>
    <property type="match status" value="1"/>
</dbReference>
<dbReference type="PANTHER" id="PTHR42986">
    <property type="entry name" value="BENZALDEHYDE DEHYDROGENASE YFMT"/>
    <property type="match status" value="1"/>
</dbReference>
<feature type="active site" evidence="4">
    <location>
        <position position="258"/>
    </location>
</feature>
<evidence type="ECO:0000259" key="6">
    <source>
        <dbReference type="Pfam" id="PF00171"/>
    </source>
</evidence>
<dbReference type="InterPro" id="IPR016161">
    <property type="entry name" value="Ald_DH/histidinol_DH"/>
</dbReference>
<dbReference type="GO" id="GO:0016620">
    <property type="term" value="F:oxidoreductase activity, acting on the aldehyde or oxo group of donors, NAD or NADP as acceptor"/>
    <property type="evidence" value="ECO:0007669"/>
    <property type="project" value="InterPro"/>
</dbReference>
<evidence type="ECO:0000313" key="7">
    <source>
        <dbReference type="EMBL" id="BBD79555.1"/>
    </source>
</evidence>
<dbReference type="InterPro" id="IPR016162">
    <property type="entry name" value="Ald_DH_N"/>
</dbReference>
<protein>
    <submittedName>
        <fullName evidence="7">Aldehyde dehydrogenase</fullName>
    </submittedName>
</protein>
<keyword evidence="8" id="KW-1185">Reference proteome</keyword>
<gene>
    <name evidence="7" type="ORF">ALSL_0890</name>
</gene>
<dbReference type="PROSITE" id="PS00070">
    <property type="entry name" value="ALDEHYDE_DEHYDR_CYS"/>
    <property type="match status" value="1"/>
</dbReference>
<dbReference type="SUPFAM" id="SSF53720">
    <property type="entry name" value="ALDH-like"/>
    <property type="match status" value="1"/>
</dbReference>
<dbReference type="RefSeq" id="WP_126536804.1">
    <property type="nucleotide sequence ID" value="NZ_AP018560.1"/>
</dbReference>
<proteinExistence type="inferred from homology"/>
<name>A0A2Z6E3B9_9GAMM</name>
<dbReference type="FunFam" id="3.40.605.10:FF:000007">
    <property type="entry name" value="NAD/NADP-dependent betaine aldehyde dehydrogenase"/>
    <property type="match status" value="1"/>
</dbReference>
<feature type="domain" description="Aldehyde dehydrogenase" evidence="6">
    <location>
        <begin position="22"/>
        <end position="479"/>
    </location>
</feature>
<accession>A0A2Z6E3B9</accession>
<comment type="similarity">
    <text evidence="1 5">Belongs to the aldehyde dehydrogenase family.</text>
</comment>
<reference evidence="8" key="2">
    <citation type="submission" date="2018-06" db="EMBL/GenBank/DDBJ databases">
        <title>Genome sequence of Rhodanobacteraceae bacterium strain Dysh456.</title>
        <authorList>
            <person name="Fukui M."/>
        </authorList>
    </citation>
    <scope>NUCLEOTIDE SEQUENCE [LARGE SCALE GENOMIC DNA]</scope>
    <source>
        <strain evidence="8">Dysh456</strain>
    </source>
</reference>
<dbReference type="KEGG" id="rbd:ALSL_0890"/>
<dbReference type="Pfam" id="PF00171">
    <property type="entry name" value="Aldedh"/>
    <property type="match status" value="1"/>
</dbReference>
<dbReference type="Proteomes" id="UP000270530">
    <property type="component" value="Chromosome"/>
</dbReference>
<sequence>MPQAAHAQTAVPTVDCFIGGRWAPAADGRYFDDRNPEDDALYARAAHGAAVDVDRAVRAAQQAFDGYRHTLAREREAWLIKAAERLEAEAQAFIDILIDEVGSPLAKARFEVAMAVGYLRAAAGAARRTSGQTLPSDVPGRLSLSLRQPLGVVAAITPFNVPLIKSIKLTAVPLATGNAVVLLPSEEAPMLAARVARLYHEAGLPPGVVNLVTGFGHEIGDALTGHPLVRLVNFTGSSRVGKHIAAIAGAQMKRVTLELGGKNPLVVLADADLDAAVHGAVMGMFLYQGQVCMASSRILVERPLYAAFLERFQAAAEALPMGDLRRPETVIGPLISPRQRERVRAHIEDALGKGATLVTGGGWNGHRCQPTVLAGVRPEMTCYAEETFGPVAAVYPVDGFEQALAQANDSRYGLSAAIYTRDLDRALAFAAQAHAGMVHVNAPTLHDEPHVPFGGVGDSGFGREGTEVDIDTCTEWKWVTIQTGGTA</sequence>
<keyword evidence="2 5" id="KW-0560">Oxidoreductase</keyword>
<dbReference type="OrthoDB" id="5687308at2"/>
<keyword evidence="3" id="KW-0520">NAD</keyword>
<reference evidence="8" key="1">
    <citation type="submission" date="2018-04" db="EMBL/GenBank/DDBJ databases">
        <authorList>
            <person name="Watanabe M."/>
            <person name="Kojima H."/>
        </authorList>
    </citation>
    <scope>NUCLEOTIDE SEQUENCE [LARGE SCALE GENOMIC DNA]</scope>
    <source>
        <strain evidence="8">Dysh456</strain>
    </source>
</reference>
<evidence type="ECO:0000256" key="1">
    <source>
        <dbReference type="ARBA" id="ARBA00009986"/>
    </source>
</evidence>
<dbReference type="InterPro" id="IPR015590">
    <property type="entry name" value="Aldehyde_DH_dom"/>
</dbReference>
<evidence type="ECO:0000256" key="4">
    <source>
        <dbReference type="PROSITE-ProRule" id="PRU10007"/>
    </source>
</evidence>